<dbReference type="RefSeq" id="WP_106188761.1">
    <property type="nucleotide sequence ID" value="NZ_PVTF01000005.1"/>
</dbReference>
<accession>A0A2T0T7Z6</accession>
<comment type="caution">
    <text evidence="2">The sequence shown here is derived from an EMBL/GenBank/DDBJ whole genome shotgun (WGS) entry which is preliminary data.</text>
</comment>
<evidence type="ECO:0000313" key="3">
    <source>
        <dbReference type="Proteomes" id="UP000239494"/>
    </source>
</evidence>
<organism evidence="2 3">
    <name type="scientific">Umezawaea tangerina</name>
    <dbReference type="NCBI Taxonomy" id="84725"/>
    <lineage>
        <taxon>Bacteria</taxon>
        <taxon>Bacillati</taxon>
        <taxon>Actinomycetota</taxon>
        <taxon>Actinomycetes</taxon>
        <taxon>Pseudonocardiales</taxon>
        <taxon>Pseudonocardiaceae</taxon>
        <taxon>Umezawaea</taxon>
    </lineage>
</organism>
<sequence>MSSALGVLLLAAAAVGAPAAAADAVAVRGGYYLGGNGDVTADAAVIGNLESITQYRSLADGNTFPGYQKAWIDALGPNVTRNFVLELKSYGGPAGAQTFTVDGVTYTVPAPDMTIQQRPGTTWPRAYGYGQVLSGSVDGLLARSLAQVKTMRHNSTLTIQLASEFDTDHEFGTTEGGTAYTWAQADARAVSAVSYITAWFRSHGLPAGVRFSVGMGGFDRDAWKRMHPASLAAGIDVLQWNAYNHGSARTAYEVFNRTKAWTVADLPAAWRSKPVTIAEWGTAKALGDQATWIRTVPAAITRLNAEPGPPIAVANYFDSNPEWATLDPKAAGLAGLHDAYAAAPFK</sequence>
<dbReference type="AlphaFoldDB" id="A0A2T0T7Z6"/>
<dbReference type="InterPro" id="IPR017853">
    <property type="entry name" value="GH"/>
</dbReference>
<keyword evidence="3" id="KW-1185">Reference proteome</keyword>
<dbReference type="Gene3D" id="3.20.20.80">
    <property type="entry name" value="Glycosidases"/>
    <property type="match status" value="1"/>
</dbReference>
<dbReference type="EMBL" id="PVTF01000005">
    <property type="protein sequence ID" value="PRY41785.1"/>
    <property type="molecule type" value="Genomic_DNA"/>
</dbReference>
<name>A0A2T0T7Z6_9PSEU</name>
<dbReference type="OrthoDB" id="3397460at2"/>
<reference evidence="2 3" key="1">
    <citation type="submission" date="2018-03" db="EMBL/GenBank/DDBJ databases">
        <title>Genomic Encyclopedia of Archaeal and Bacterial Type Strains, Phase II (KMG-II): from individual species to whole genera.</title>
        <authorList>
            <person name="Goeker M."/>
        </authorList>
    </citation>
    <scope>NUCLEOTIDE SEQUENCE [LARGE SCALE GENOMIC DNA]</scope>
    <source>
        <strain evidence="2 3">DSM 44720</strain>
    </source>
</reference>
<dbReference type="SUPFAM" id="SSF51445">
    <property type="entry name" value="(Trans)glycosidases"/>
    <property type="match status" value="1"/>
</dbReference>
<dbReference type="Proteomes" id="UP000239494">
    <property type="component" value="Unassembled WGS sequence"/>
</dbReference>
<keyword evidence="1" id="KW-0732">Signal</keyword>
<gene>
    <name evidence="2" type="ORF">CLV43_105544</name>
</gene>
<feature type="signal peptide" evidence="1">
    <location>
        <begin position="1"/>
        <end position="19"/>
    </location>
</feature>
<evidence type="ECO:0008006" key="4">
    <source>
        <dbReference type="Google" id="ProtNLM"/>
    </source>
</evidence>
<protein>
    <recommendedName>
        <fullName evidence="4">Glycosyl hydrolase family 26</fullName>
    </recommendedName>
</protein>
<evidence type="ECO:0000256" key="1">
    <source>
        <dbReference type="SAM" id="SignalP"/>
    </source>
</evidence>
<evidence type="ECO:0000313" key="2">
    <source>
        <dbReference type="EMBL" id="PRY41785.1"/>
    </source>
</evidence>
<feature type="chain" id="PRO_5038356298" description="Glycosyl hydrolase family 26" evidence="1">
    <location>
        <begin position="20"/>
        <end position="346"/>
    </location>
</feature>
<proteinExistence type="predicted"/>